<dbReference type="PANTHER" id="PTHR39210:SF1">
    <property type="entry name" value="HEPARIN-SULFATE LYASE"/>
    <property type="match status" value="1"/>
</dbReference>
<dbReference type="Pfam" id="PF16889">
    <property type="entry name" value="Hepar_II_III_N"/>
    <property type="match status" value="1"/>
</dbReference>
<feature type="domain" description="Heparin-sulfate lyase N-terminal" evidence="6">
    <location>
        <begin position="84"/>
        <end position="317"/>
    </location>
</feature>
<evidence type="ECO:0000256" key="2">
    <source>
        <dbReference type="ARBA" id="ARBA00022729"/>
    </source>
</evidence>
<evidence type="ECO:0000256" key="3">
    <source>
        <dbReference type="ARBA" id="ARBA00022764"/>
    </source>
</evidence>
<dbReference type="SUPFAM" id="SSF48230">
    <property type="entry name" value="Chondroitin AC/alginate lyase"/>
    <property type="match status" value="1"/>
</dbReference>
<keyword evidence="8" id="KW-1185">Reference proteome</keyword>
<keyword evidence="4" id="KW-0456">Lyase</keyword>
<organism evidence="7 8">
    <name type="scientific">Dyadobacter linearis</name>
    <dbReference type="NCBI Taxonomy" id="2823330"/>
    <lineage>
        <taxon>Bacteria</taxon>
        <taxon>Pseudomonadati</taxon>
        <taxon>Bacteroidota</taxon>
        <taxon>Cytophagia</taxon>
        <taxon>Cytophagales</taxon>
        <taxon>Spirosomataceae</taxon>
        <taxon>Dyadobacter</taxon>
    </lineage>
</organism>
<proteinExistence type="predicted"/>
<evidence type="ECO:0000259" key="6">
    <source>
        <dbReference type="Pfam" id="PF16889"/>
    </source>
</evidence>
<dbReference type="InterPro" id="IPR008929">
    <property type="entry name" value="Chondroitin_lyas"/>
</dbReference>
<sequence>MIRLMGISYVIFRICYEIQRRTGLLALRFPKSYREVHAIDLSKWRDQKVKCFINPRNENITKKQNLRNLKESVGRIRNNQYLFFSHEWLQMPDWHTNPKSGFSYKPRIHWTRIPDFREQAGDIKYVWEKSRFCFLYDLIRYDYHFADDQAELVLSRIEDWIDSNPVNLGPNWKCSQEISLRVLNWIFALHYYQFSTILDQRIFNKITYSIYCQMRHVYSNMRFSLTALHNNHTLTEALGLYTTGLLFPFFQESYVWKKNGKQWFESEICSQIFEDGTYIQFSMNYHRVAVQLLSWALRLSEINGDQFDQKVYEKARKSLAFLSSCQDKTSGWLPNSGNNDGALFFPLTTSHFRDFRPQLNALAAILNLDLGYSQGDWEEECEWFGIQQTALPKVHTGSTEAVFSYPDGGYYIAGDTHCTTFLRCAKYSSRPFQADNLHLDIWVNGENILLDAGTYLYNTTPELTHYFAGTASHNTIQLGDNNQMKKGPRFTWTHWIRKAKGSISEENGLVIIDGEFEGYSFLKKGIVHKRKVSKRHNELSWLVEDWLENAPENIPMRQIWHPAECFFEQYTIYAQDAAGNKVIPETVCGWYSETYGKKVETPRVTFLLRGTYIRTIIRKLD</sequence>
<keyword evidence="2" id="KW-0732">Signal</keyword>
<comment type="caution">
    <text evidence="7">The sequence shown here is derived from an EMBL/GenBank/DDBJ whole genome shotgun (WGS) entry which is preliminary data.</text>
</comment>
<dbReference type="Pfam" id="PF07940">
    <property type="entry name" value="Hepar_II_III_C"/>
    <property type="match status" value="1"/>
</dbReference>
<dbReference type="InterPro" id="IPR031680">
    <property type="entry name" value="Hepar_II_III_N"/>
</dbReference>
<accession>A0ABN7RBQ1</accession>
<dbReference type="Proteomes" id="UP000679725">
    <property type="component" value="Unassembled WGS sequence"/>
</dbReference>
<dbReference type="Gene3D" id="1.50.10.100">
    <property type="entry name" value="Chondroitin AC/alginate lyase"/>
    <property type="match status" value="1"/>
</dbReference>
<dbReference type="EMBL" id="CAJRAU010000005">
    <property type="protein sequence ID" value="CAG5071715.1"/>
    <property type="molecule type" value="Genomic_DNA"/>
</dbReference>
<evidence type="ECO:0000313" key="7">
    <source>
        <dbReference type="EMBL" id="CAG5071715.1"/>
    </source>
</evidence>
<name>A0ABN7RBQ1_9BACT</name>
<keyword evidence="3" id="KW-0574">Periplasm</keyword>
<protein>
    <recommendedName>
        <fullName evidence="9">Heparinase</fullName>
    </recommendedName>
</protein>
<evidence type="ECO:0000313" key="8">
    <source>
        <dbReference type="Proteomes" id="UP000679725"/>
    </source>
</evidence>
<evidence type="ECO:0008006" key="9">
    <source>
        <dbReference type="Google" id="ProtNLM"/>
    </source>
</evidence>
<evidence type="ECO:0000256" key="4">
    <source>
        <dbReference type="ARBA" id="ARBA00023239"/>
    </source>
</evidence>
<gene>
    <name evidence="7" type="ORF">DYBT9623_03705</name>
</gene>
<reference evidence="7 8" key="1">
    <citation type="submission" date="2021-04" db="EMBL/GenBank/DDBJ databases">
        <authorList>
            <person name="Rodrigo-Torres L."/>
            <person name="Arahal R. D."/>
            <person name="Lucena T."/>
        </authorList>
    </citation>
    <scope>NUCLEOTIDE SEQUENCE [LARGE SCALE GENOMIC DNA]</scope>
    <source>
        <strain evidence="7 8">CECT 9623</strain>
    </source>
</reference>
<comment type="subcellular location">
    <subcellularLocation>
        <location evidence="1">Periplasm</location>
    </subcellularLocation>
</comment>
<dbReference type="InterPro" id="IPR012480">
    <property type="entry name" value="Hepar_II_III_C"/>
</dbReference>
<evidence type="ECO:0000259" key="5">
    <source>
        <dbReference type="Pfam" id="PF07940"/>
    </source>
</evidence>
<dbReference type="Gene3D" id="2.70.98.70">
    <property type="match status" value="1"/>
</dbReference>
<dbReference type="PANTHER" id="PTHR39210">
    <property type="entry name" value="HEPARIN-SULFATE LYASE"/>
    <property type="match status" value="1"/>
</dbReference>
<evidence type="ECO:0000256" key="1">
    <source>
        <dbReference type="ARBA" id="ARBA00004418"/>
    </source>
</evidence>
<feature type="domain" description="Heparinase II/III-like C-terminal" evidence="5">
    <location>
        <begin position="400"/>
        <end position="552"/>
    </location>
</feature>